<evidence type="ECO:0000313" key="11">
    <source>
        <dbReference type="EMBL" id="MCJ8146782.1"/>
    </source>
</evidence>
<comment type="similarity">
    <text evidence="4 9">Belongs to the SurE nucleotidase family.</text>
</comment>
<dbReference type="AlphaFoldDB" id="A0A9X2B764"/>
<feature type="binding site" evidence="9">
    <location>
        <position position="100"/>
    </location>
    <ligand>
        <name>a divalent metal cation</name>
        <dbReference type="ChEBI" id="CHEBI:60240"/>
    </ligand>
</feature>
<dbReference type="GO" id="GO:0004309">
    <property type="term" value="F:exopolyphosphatase activity"/>
    <property type="evidence" value="ECO:0007669"/>
    <property type="project" value="TreeGrafter"/>
</dbReference>
<dbReference type="GO" id="GO:0000166">
    <property type="term" value="F:nucleotide binding"/>
    <property type="evidence" value="ECO:0007669"/>
    <property type="project" value="UniProtKB-KW"/>
</dbReference>
<dbReference type="SUPFAM" id="SSF64167">
    <property type="entry name" value="SurE-like"/>
    <property type="match status" value="1"/>
</dbReference>
<evidence type="ECO:0000256" key="2">
    <source>
        <dbReference type="ARBA" id="ARBA00001946"/>
    </source>
</evidence>
<evidence type="ECO:0000256" key="4">
    <source>
        <dbReference type="ARBA" id="ARBA00011062"/>
    </source>
</evidence>
<dbReference type="NCBIfam" id="TIGR00087">
    <property type="entry name" value="surE"/>
    <property type="match status" value="1"/>
</dbReference>
<dbReference type="GO" id="GO:0008254">
    <property type="term" value="F:3'-nucleotidase activity"/>
    <property type="evidence" value="ECO:0007669"/>
    <property type="project" value="TreeGrafter"/>
</dbReference>
<dbReference type="GO" id="GO:0008253">
    <property type="term" value="F:5'-nucleotidase activity"/>
    <property type="evidence" value="ECO:0007669"/>
    <property type="project" value="UniProtKB-UniRule"/>
</dbReference>
<dbReference type="PANTHER" id="PTHR30457">
    <property type="entry name" value="5'-NUCLEOTIDASE SURE"/>
    <property type="match status" value="1"/>
</dbReference>
<dbReference type="FunFam" id="3.40.1210.10:FF:000001">
    <property type="entry name" value="5'/3'-nucleotidase SurE"/>
    <property type="match status" value="1"/>
</dbReference>
<evidence type="ECO:0000259" key="10">
    <source>
        <dbReference type="Pfam" id="PF01975"/>
    </source>
</evidence>
<comment type="caution">
    <text evidence="11">The sequence shown here is derived from an EMBL/GenBank/DDBJ whole genome shotgun (WGS) entry which is preliminary data.</text>
</comment>
<comment type="catalytic activity">
    <reaction evidence="1 9">
        <text>a ribonucleoside 5'-phosphate + H2O = a ribonucleoside + phosphate</text>
        <dbReference type="Rhea" id="RHEA:12484"/>
        <dbReference type="ChEBI" id="CHEBI:15377"/>
        <dbReference type="ChEBI" id="CHEBI:18254"/>
        <dbReference type="ChEBI" id="CHEBI:43474"/>
        <dbReference type="ChEBI" id="CHEBI:58043"/>
        <dbReference type="EC" id="3.1.3.5"/>
    </reaction>
</comment>
<accession>A0A9X2B764</accession>
<organism evidence="11 12">
    <name type="scientific">Acinetobacter sedimenti</name>
    <dbReference type="NCBI Taxonomy" id="2919922"/>
    <lineage>
        <taxon>Bacteria</taxon>
        <taxon>Pseudomonadati</taxon>
        <taxon>Pseudomonadota</taxon>
        <taxon>Gammaproteobacteria</taxon>
        <taxon>Moraxellales</taxon>
        <taxon>Moraxellaceae</taxon>
        <taxon>Acinetobacter</taxon>
    </lineage>
</organism>
<feature type="binding site" evidence="9">
    <location>
        <position position="9"/>
    </location>
    <ligand>
        <name>a divalent metal cation</name>
        <dbReference type="ChEBI" id="CHEBI:60240"/>
    </ligand>
</feature>
<dbReference type="InterPro" id="IPR036523">
    <property type="entry name" value="SurE-like_sf"/>
</dbReference>
<sequence length="264" mass="28505">MNILISNDDGVFAPGIQALAKALSEIANVTIVAPESERSGFSSALTLDRPLRATEISPKVWAVNGTPADCVYLSMNGLFNHLAQSDTPDQHFDLVVSGINSGPNLGDDVLYSGTVGAAFEGRLMKQPAIAVSFAGPNVRSYEHPDDYAKAANWVKDFVKAGLPSLPPRHILNINIPDVEEYAGVQVTHLGRRTQSKPITSHVDPRGRQVYWIGLSGEAIVEVNKEAGAIQSDFYAVLNSYISITPIKMDSTNYELLEQLAEQVG</sequence>
<dbReference type="GO" id="GO:0046872">
    <property type="term" value="F:metal ion binding"/>
    <property type="evidence" value="ECO:0007669"/>
    <property type="project" value="UniProtKB-UniRule"/>
</dbReference>
<name>A0A9X2B764_9GAMM</name>
<keyword evidence="6 9" id="KW-0479">Metal-binding</keyword>
<dbReference type="PANTHER" id="PTHR30457:SF12">
    <property type="entry name" value="5'_3'-NUCLEOTIDASE SURE"/>
    <property type="match status" value="1"/>
</dbReference>
<evidence type="ECO:0000256" key="5">
    <source>
        <dbReference type="ARBA" id="ARBA00022490"/>
    </source>
</evidence>
<evidence type="ECO:0000256" key="1">
    <source>
        <dbReference type="ARBA" id="ARBA00000815"/>
    </source>
</evidence>
<comment type="function">
    <text evidence="9">Nucleotidase that shows phosphatase activity on nucleoside 5'-monophosphates.</text>
</comment>
<dbReference type="InterPro" id="IPR030048">
    <property type="entry name" value="SurE"/>
</dbReference>
<dbReference type="InterPro" id="IPR002828">
    <property type="entry name" value="SurE-like_Pase/nucleotidase"/>
</dbReference>
<evidence type="ECO:0000256" key="8">
    <source>
        <dbReference type="ARBA" id="ARBA00022801"/>
    </source>
</evidence>
<dbReference type="Proteomes" id="UP001139701">
    <property type="component" value="Unassembled WGS sequence"/>
</dbReference>
<dbReference type="Pfam" id="PF01975">
    <property type="entry name" value="SurE"/>
    <property type="match status" value="1"/>
</dbReference>
<reference evidence="11" key="1">
    <citation type="submission" date="2022-02" db="EMBL/GenBank/DDBJ databases">
        <title>Acinetobacter A3.8 sp. nov., isolated from Sediment (Zhairuo Island).</title>
        <authorList>
            <person name="Zheng K."/>
        </authorList>
    </citation>
    <scope>NUCLEOTIDE SEQUENCE</scope>
    <source>
        <strain evidence="11">A3.8</strain>
    </source>
</reference>
<evidence type="ECO:0000256" key="6">
    <source>
        <dbReference type="ARBA" id="ARBA00022723"/>
    </source>
</evidence>
<comment type="subcellular location">
    <subcellularLocation>
        <location evidence="3 9">Cytoplasm</location>
    </subcellularLocation>
</comment>
<proteinExistence type="inferred from homology"/>
<dbReference type="HAMAP" id="MF_00060">
    <property type="entry name" value="SurE"/>
    <property type="match status" value="1"/>
</dbReference>
<comment type="cofactor">
    <cofactor evidence="9">
        <name>a divalent metal cation</name>
        <dbReference type="ChEBI" id="CHEBI:60240"/>
    </cofactor>
    <text evidence="9">Binds 1 divalent metal cation per subunit.</text>
</comment>
<evidence type="ECO:0000256" key="3">
    <source>
        <dbReference type="ARBA" id="ARBA00004496"/>
    </source>
</evidence>
<protein>
    <recommendedName>
        <fullName evidence="9">5'-nucleotidase SurE</fullName>
        <ecNumber evidence="9">3.1.3.5</ecNumber>
    </recommendedName>
    <alternativeName>
        <fullName evidence="9">Nucleoside 5'-monophosphate phosphohydrolase</fullName>
    </alternativeName>
</protein>
<dbReference type="GO" id="GO:0005737">
    <property type="term" value="C:cytoplasm"/>
    <property type="evidence" value="ECO:0007669"/>
    <property type="project" value="UniProtKB-SubCell"/>
</dbReference>
<feature type="binding site" evidence="9">
    <location>
        <position position="39"/>
    </location>
    <ligand>
        <name>a divalent metal cation</name>
        <dbReference type="ChEBI" id="CHEBI:60240"/>
    </ligand>
</feature>
<evidence type="ECO:0000256" key="9">
    <source>
        <dbReference type="HAMAP-Rule" id="MF_00060"/>
    </source>
</evidence>
<dbReference type="NCBIfam" id="NF001490">
    <property type="entry name" value="PRK00346.1-4"/>
    <property type="match status" value="1"/>
</dbReference>
<keyword evidence="7 9" id="KW-0547">Nucleotide-binding</keyword>
<dbReference type="RefSeq" id="WP_241571676.1">
    <property type="nucleotide sequence ID" value="NZ_JAKUML010000010.1"/>
</dbReference>
<dbReference type="Gene3D" id="3.40.1210.10">
    <property type="entry name" value="Survival protein SurE-like phosphatase/nucleotidase"/>
    <property type="match status" value="1"/>
</dbReference>
<dbReference type="EC" id="3.1.3.5" evidence="9"/>
<comment type="cofactor">
    <cofactor evidence="2">
        <name>Mg(2+)</name>
        <dbReference type="ChEBI" id="CHEBI:18420"/>
    </cofactor>
</comment>
<keyword evidence="5 9" id="KW-0963">Cytoplasm</keyword>
<dbReference type="EMBL" id="JAKUML010000010">
    <property type="protein sequence ID" value="MCJ8146782.1"/>
    <property type="molecule type" value="Genomic_DNA"/>
</dbReference>
<evidence type="ECO:0000256" key="7">
    <source>
        <dbReference type="ARBA" id="ARBA00022741"/>
    </source>
</evidence>
<gene>
    <name evidence="9 11" type="primary">surE</name>
    <name evidence="11" type="ORF">MKI79_07695</name>
</gene>
<keyword evidence="12" id="KW-1185">Reference proteome</keyword>
<evidence type="ECO:0000313" key="12">
    <source>
        <dbReference type="Proteomes" id="UP001139701"/>
    </source>
</evidence>
<keyword evidence="8 9" id="KW-0378">Hydrolase</keyword>
<feature type="binding site" evidence="9">
    <location>
        <position position="8"/>
    </location>
    <ligand>
        <name>a divalent metal cation</name>
        <dbReference type="ChEBI" id="CHEBI:60240"/>
    </ligand>
</feature>
<feature type="domain" description="Survival protein SurE-like phosphatase/nucleotidase" evidence="10">
    <location>
        <begin position="3"/>
        <end position="195"/>
    </location>
</feature>